<evidence type="ECO:0000313" key="3">
    <source>
        <dbReference type="Proteomes" id="UP000295328"/>
    </source>
</evidence>
<evidence type="ECO:0000313" key="2">
    <source>
        <dbReference type="EMBL" id="TDM03525.1"/>
    </source>
</evidence>
<proteinExistence type="predicted"/>
<name>A0A4V3BEQ8_9STAP</name>
<dbReference type="Pfam" id="PF01520">
    <property type="entry name" value="Amidase_3"/>
    <property type="match status" value="1"/>
</dbReference>
<comment type="caution">
    <text evidence="2">The sequence shown here is derived from an EMBL/GenBank/DDBJ whole genome shotgun (WGS) entry which is preliminary data.</text>
</comment>
<dbReference type="InterPro" id="IPR038765">
    <property type="entry name" value="Papain-like_cys_pep_sf"/>
</dbReference>
<dbReference type="InterPro" id="IPR002508">
    <property type="entry name" value="MurNAc-LAA_cat"/>
</dbReference>
<dbReference type="PROSITE" id="PS50911">
    <property type="entry name" value="CHAP"/>
    <property type="match status" value="1"/>
</dbReference>
<dbReference type="Gene3D" id="3.40.630.40">
    <property type="entry name" value="Zn-dependent exopeptidases"/>
    <property type="match status" value="1"/>
</dbReference>
<dbReference type="GO" id="GO:0009253">
    <property type="term" value="P:peptidoglycan catabolic process"/>
    <property type="evidence" value="ECO:0007669"/>
    <property type="project" value="InterPro"/>
</dbReference>
<dbReference type="SUPFAM" id="SSF53187">
    <property type="entry name" value="Zn-dependent exopeptidases"/>
    <property type="match status" value="1"/>
</dbReference>
<feature type="domain" description="Peptidase C51" evidence="1">
    <location>
        <begin position="4"/>
        <end position="136"/>
    </location>
</feature>
<dbReference type="GO" id="GO:0030288">
    <property type="term" value="C:outer membrane-bounded periplasmic space"/>
    <property type="evidence" value="ECO:0007669"/>
    <property type="project" value="TreeGrafter"/>
</dbReference>
<gene>
    <name evidence="2" type="ORF">ERX37_05420</name>
</gene>
<sequence>MKTNKELSDRLDWYIGKYIDPDKKYGFQCADVPTDLLKWATGILMTGNARDLIYNDFKGMAEVIVNTPELEIKKGDILIYSLGRFDNKYGHVAIAYKNITLQSCIVLEQNWDDDADTPVTPRLDYYEGLSHVIRIKTTGGNKMKIMLVSGHGYHDPGAVGNGTNERDFIREQIVDRVAKYLKIAGHDVTLYSKSQDMYQDTAYGENRPDRDKYGIFWVKKQGYDAVIEFHLDASANPEVDGGHVVIGAGLVPDNIDTGIQAAIDKHVDVVYSISKRDDLAHPRIAKAIGLNYRLVELGFITNKGDMDYMKQHGEEFCKDIADAINGKEIIVPGELPQIDEVKTVIKTAAQTKNPPKTSPFPLNLYRARSEDAYISGRLTAKSTVYRRSGRQGKGYNWNRKAPYTLNKGDVVYIFETHNGMGRIYTGDLTGKGANDWVKLDQIKIEKVYKK</sequence>
<protein>
    <submittedName>
        <fullName evidence="2">N-acetylmuramoyl-L-alanine amidase</fullName>
    </submittedName>
</protein>
<organism evidence="2 3">
    <name type="scientific">Macrococcus hajekii</name>
    <dbReference type="NCBI Taxonomy" id="198482"/>
    <lineage>
        <taxon>Bacteria</taxon>
        <taxon>Bacillati</taxon>
        <taxon>Bacillota</taxon>
        <taxon>Bacilli</taxon>
        <taxon>Bacillales</taxon>
        <taxon>Staphylococcaceae</taxon>
        <taxon>Macrococcus</taxon>
    </lineage>
</organism>
<dbReference type="AlphaFoldDB" id="A0A4V3BEQ8"/>
<dbReference type="CDD" id="cd02696">
    <property type="entry name" value="MurNAc-LAA"/>
    <property type="match status" value="1"/>
</dbReference>
<accession>A0A4V3BEQ8</accession>
<dbReference type="GO" id="GO:0008745">
    <property type="term" value="F:N-acetylmuramoyl-L-alanine amidase activity"/>
    <property type="evidence" value="ECO:0007669"/>
    <property type="project" value="InterPro"/>
</dbReference>
<reference evidence="2 3" key="1">
    <citation type="submission" date="2019-01" db="EMBL/GenBank/DDBJ databases">
        <title>Draft genome sequences of the type strains of six Macrococcus species.</title>
        <authorList>
            <person name="Mazhar S."/>
            <person name="Altermann E."/>
            <person name="Hill C."/>
            <person name="Mcauliffe O."/>
        </authorList>
    </citation>
    <scope>NUCLEOTIDE SEQUENCE [LARGE SCALE GENOMIC DNA]</scope>
    <source>
        <strain evidence="2 3">CCM4809</strain>
    </source>
</reference>
<dbReference type="Gene3D" id="3.90.1720.10">
    <property type="entry name" value="endopeptidase domain like (from Nostoc punctiforme)"/>
    <property type="match status" value="1"/>
</dbReference>
<dbReference type="RefSeq" id="WP_133429621.1">
    <property type="nucleotide sequence ID" value="NZ_BMCC01000001.1"/>
</dbReference>
<dbReference type="EMBL" id="SCWE01000001">
    <property type="protein sequence ID" value="TDM03525.1"/>
    <property type="molecule type" value="Genomic_DNA"/>
</dbReference>
<dbReference type="Proteomes" id="UP000295328">
    <property type="component" value="Unassembled WGS sequence"/>
</dbReference>
<dbReference type="OrthoDB" id="2195319at2"/>
<keyword evidence="3" id="KW-1185">Reference proteome</keyword>
<dbReference type="PANTHER" id="PTHR30404:SF8">
    <property type="entry name" value="AUTOLYSIN PH-RELATED"/>
    <property type="match status" value="1"/>
</dbReference>
<evidence type="ECO:0000259" key="1">
    <source>
        <dbReference type="PROSITE" id="PS50911"/>
    </source>
</evidence>
<dbReference type="PANTHER" id="PTHR30404">
    <property type="entry name" value="N-ACETYLMURAMOYL-L-ALANINE AMIDASE"/>
    <property type="match status" value="1"/>
</dbReference>
<dbReference type="InterPro" id="IPR050695">
    <property type="entry name" value="N-acetylmuramoyl_amidase_3"/>
</dbReference>
<dbReference type="InterPro" id="IPR007921">
    <property type="entry name" value="CHAP_dom"/>
</dbReference>
<dbReference type="SUPFAM" id="SSF54001">
    <property type="entry name" value="Cysteine proteinases"/>
    <property type="match status" value="1"/>
</dbReference>